<evidence type="ECO:0000259" key="2">
    <source>
        <dbReference type="SMART" id="SM00906"/>
    </source>
</evidence>
<feature type="domain" description="Xylanolytic transcriptional activator regulatory" evidence="2">
    <location>
        <begin position="90"/>
        <end position="163"/>
    </location>
</feature>
<evidence type="ECO:0000256" key="1">
    <source>
        <dbReference type="ARBA" id="ARBA00023242"/>
    </source>
</evidence>
<evidence type="ECO:0000313" key="3">
    <source>
        <dbReference type="EMBL" id="CAG8421709.1"/>
    </source>
</evidence>
<accession>A0A9W4JZD5</accession>
<dbReference type="InterPro" id="IPR007219">
    <property type="entry name" value="XnlR_reg_dom"/>
</dbReference>
<dbReference type="GO" id="GO:0006351">
    <property type="term" value="P:DNA-templated transcription"/>
    <property type="evidence" value="ECO:0007669"/>
    <property type="project" value="InterPro"/>
</dbReference>
<keyword evidence="1" id="KW-0539">Nucleus</keyword>
<dbReference type="GO" id="GO:0008270">
    <property type="term" value="F:zinc ion binding"/>
    <property type="evidence" value="ECO:0007669"/>
    <property type="project" value="InterPro"/>
</dbReference>
<reference evidence="3" key="1">
    <citation type="submission" date="2021-07" db="EMBL/GenBank/DDBJ databases">
        <authorList>
            <person name="Branca A.L. A."/>
        </authorList>
    </citation>
    <scope>NUCLEOTIDE SEQUENCE</scope>
</reference>
<dbReference type="GO" id="GO:0003700">
    <property type="term" value="F:DNA-binding transcription factor activity"/>
    <property type="evidence" value="ECO:0007669"/>
    <property type="project" value="InterPro"/>
</dbReference>
<organism evidence="3 4">
    <name type="scientific">Penicillium salamii</name>
    <dbReference type="NCBI Taxonomy" id="1612424"/>
    <lineage>
        <taxon>Eukaryota</taxon>
        <taxon>Fungi</taxon>
        <taxon>Dikarya</taxon>
        <taxon>Ascomycota</taxon>
        <taxon>Pezizomycotina</taxon>
        <taxon>Eurotiomycetes</taxon>
        <taxon>Eurotiomycetidae</taxon>
        <taxon>Eurotiales</taxon>
        <taxon>Aspergillaceae</taxon>
        <taxon>Penicillium</taxon>
    </lineage>
</organism>
<dbReference type="AlphaFoldDB" id="A0A9W4JZD5"/>
<evidence type="ECO:0000313" key="4">
    <source>
        <dbReference type="Proteomes" id="UP001152646"/>
    </source>
</evidence>
<gene>
    <name evidence="3" type="ORF">PSALAMII_LOCUS10285</name>
</gene>
<dbReference type="Pfam" id="PF04082">
    <property type="entry name" value="Fungal_trans"/>
    <property type="match status" value="1"/>
</dbReference>
<dbReference type="PANTHER" id="PTHR46910:SF5">
    <property type="entry name" value="ZN(II)2CYS6 TRANSCRIPTION FACTOR (EUROFUNG)"/>
    <property type="match status" value="1"/>
</dbReference>
<comment type="caution">
    <text evidence="3">The sequence shown here is derived from an EMBL/GenBank/DDBJ whole genome shotgun (WGS) entry which is preliminary data.</text>
</comment>
<dbReference type="Proteomes" id="UP001152646">
    <property type="component" value="Unassembled WGS sequence"/>
</dbReference>
<name>A0A9W4JZD5_9EURO</name>
<dbReference type="SMART" id="SM00906">
    <property type="entry name" value="Fungal_trans"/>
    <property type="match status" value="1"/>
</dbReference>
<dbReference type="GO" id="GO:0003677">
    <property type="term" value="F:DNA binding"/>
    <property type="evidence" value="ECO:0007669"/>
    <property type="project" value="InterPro"/>
</dbReference>
<dbReference type="OrthoDB" id="6133115at2759"/>
<dbReference type="InterPro" id="IPR050987">
    <property type="entry name" value="AtrR-like"/>
</dbReference>
<dbReference type="PANTHER" id="PTHR46910">
    <property type="entry name" value="TRANSCRIPTION FACTOR PDR1"/>
    <property type="match status" value="1"/>
</dbReference>
<dbReference type="EMBL" id="CAJVPA010000239">
    <property type="protein sequence ID" value="CAG8421709.1"/>
    <property type="molecule type" value="Genomic_DNA"/>
</dbReference>
<proteinExistence type="predicted"/>
<sequence>MCLGVYFSADYPHGDHISVNAGLHSLFWDYAFQLPEEQREEFFGYARLCRENLETALVDLPLHLPATPNTILALTLGAFHFIELSKPCMSWTFSSNASQLCQTLGYHRKISMKSDSQETVQYKSFLFWGVYFLDKCLSLRLGRASTIPDSDITLPRPSAGKPNDAPVMAYYPLWTESARLQGRIYDMLYSPCSLAQPNHVRYDQVQHLVSELQALKKETQDVNNRWIKTAKQISGEGLMDFFAVSDDVLHLSLLTLVYRAAPPSKEASTTFSSNCIKTAQATLQRHHDCMEVISKTDNIYFPKYIHWTLLFAPFSPFIVIFCHVIETQDQSYLSHLHDFVESIQSAPTVSEAAARMHRLFLVLYNVALHFVEFRTSQQPGQTPAFAEMDGYLAALGLAAPVSDDVHQPVLQSLNTDSGHDFMAHDYHQREEPTMEIGNEAELDGWFSSNRAIMGLLQDSDLNILDEDWRC</sequence>
<protein>
    <recommendedName>
        <fullName evidence="2">Xylanolytic transcriptional activator regulatory domain-containing protein</fullName>
    </recommendedName>
</protein>
<dbReference type="CDD" id="cd12148">
    <property type="entry name" value="fungal_TF_MHR"/>
    <property type="match status" value="1"/>
</dbReference>